<dbReference type="RefSeq" id="WP_255918827.1">
    <property type="nucleotide sequence ID" value="NZ_JANFNG010000002.1"/>
</dbReference>
<keyword evidence="11" id="KW-1185">Reference proteome</keyword>
<comment type="caution">
    <text evidence="10">The sequence shown here is derived from an EMBL/GenBank/DDBJ whole genome shotgun (WGS) entry which is preliminary data.</text>
</comment>
<feature type="region of interest" description="Disordered" evidence="7">
    <location>
        <begin position="722"/>
        <end position="744"/>
    </location>
</feature>
<keyword evidence="3" id="KW-1003">Cell membrane</keyword>
<feature type="compositionally biased region" description="Low complexity" evidence="7">
    <location>
        <begin position="724"/>
        <end position="744"/>
    </location>
</feature>
<evidence type="ECO:0000256" key="2">
    <source>
        <dbReference type="ARBA" id="ARBA00010157"/>
    </source>
</evidence>
<protein>
    <submittedName>
        <fullName evidence="10">MMPL family transporter</fullName>
    </submittedName>
</protein>
<dbReference type="Proteomes" id="UP001057702">
    <property type="component" value="Unassembled WGS sequence"/>
</dbReference>
<comment type="similarity">
    <text evidence="2">Belongs to the resistance-nodulation-cell division (RND) (TC 2.A.6) family. MmpL subfamily.</text>
</comment>
<evidence type="ECO:0000256" key="6">
    <source>
        <dbReference type="ARBA" id="ARBA00023136"/>
    </source>
</evidence>
<feature type="transmembrane region" description="Helical" evidence="8">
    <location>
        <begin position="672"/>
        <end position="697"/>
    </location>
</feature>
<dbReference type="Gene3D" id="1.20.1640.10">
    <property type="entry name" value="Multidrug efflux transporter AcrB transmembrane domain"/>
    <property type="match status" value="2"/>
</dbReference>
<feature type="transmembrane region" description="Helical" evidence="8">
    <location>
        <begin position="231"/>
        <end position="251"/>
    </location>
</feature>
<organism evidence="10 11">
    <name type="scientific">Streptomyces humicola</name>
    <dbReference type="NCBI Taxonomy" id="2953240"/>
    <lineage>
        <taxon>Bacteria</taxon>
        <taxon>Bacillati</taxon>
        <taxon>Actinomycetota</taxon>
        <taxon>Actinomycetes</taxon>
        <taxon>Kitasatosporales</taxon>
        <taxon>Streptomycetaceae</taxon>
        <taxon>Streptomyces</taxon>
    </lineage>
</organism>
<feature type="domain" description="SSD" evidence="9">
    <location>
        <begin position="531"/>
        <end position="696"/>
    </location>
</feature>
<feature type="transmembrane region" description="Helical" evidence="8">
    <location>
        <begin position="272"/>
        <end position="297"/>
    </location>
</feature>
<evidence type="ECO:0000256" key="8">
    <source>
        <dbReference type="SAM" id="Phobius"/>
    </source>
</evidence>
<keyword evidence="5 8" id="KW-1133">Transmembrane helix</keyword>
<feature type="transmembrane region" description="Helical" evidence="8">
    <location>
        <begin position="303"/>
        <end position="331"/>
    </location>
</feature>
<accession>A0ABT1PQK7</accession>
<evidence type="ECO:0000256" key="3">
    <source>
        <dbReference type="ARBA" id="ARBA00022475"/>
    </source>
</evidence>
<reference evidence="10" key="1">
    <citation type="submission" date="2022-06" db="EMBL/GenBank/DDBJ databases">
        <title>Draft genome sequence of Streptomyces sp. RB6PN25 isolated from peat swamp forest in Thailand.</title>
        <authorList>
            <person name="Duangmal K."/>
            <person name="Klaysubun C."/>
        </authorList>
    </citation>
    <scope>NUCLEOTIDE SEQUENCE</scope>
    <source>
        <strain evidence="10">RB6PN25</strain>
    </source>
</reference>
<evidence type="ECO:0000256" key="1">
    <source>
        <dbReference type="ARBA" id="ARBA00004651"/>
    </source>
</evidence>
<feature type="transmembrane region" description="Helical" evidence="8">
    <location>
        <begin position="528"/>
        <end position="548"/>
    </location>
</feature>
<dbReference type="PROSITE" id="PS50156">
    <property type="entry name" value="SSD"/>
    <property type="match status" value="2"/>
</dbReference>
<comment type="subcellular location">
    <subcellularLocation>
        <location evidence="1">Cell membrane</location>
        <topology evidence="1">Multi-pass membrane protein</topology>
    </subcellularLocation>
</comment>
<feature type="domain" description="SSD" evidence="9">
    <location>
        <begin position="197"/>
        <end position="329"/>
    </location>
</feature>
<gene>
    <name evidence="10" type="ORF">NGB36_05005</name>
</gene>
<evidence type="ECO:0000313" key="10">
    <source>
        <dbReference type="EMBL" id="MCQ4079965.1"/>
    </source>
</evidence>
<dbReference type="PROSITE" id="PS51257">
    <property type="entry name" value="PROKAR_LIPOPROTEIN"/>
    <property type="match status" value="1"/>
</dbReference>
<name>A0ABT1PQK7_9ACTN</name>
<feature type="transmembrane region" description="Helical" evidence="8">
    <location>
        <begin position="180"/>
        <end position="198"/>
    </location>
</feature>
<dbReference type="InterPro" id="IPR000731">
    <property type="entry name" value="SSD"/>
</dbReference>
<dbReference type="Pfam" id="PF03176">
    <property type="entry name" value="MMPL"/>
    <property type="match status" value="2"/>
</dbReference>
<dbReference type="PANTHER" id="PTHR33406">
    <property type="entry name" value="MEMBRANE PROTEIN MJ1562-RELATED"/>
    <property type="match status" value="1"/>
</dbReference>
<evidence type="ECO:0000313" key="11">
    <source>
        <dbReference type="Proteomes" id="UP001057702"/>
    </source>
</evidence>
<feature type="transmembrane region" description="Helical" evidence="8">
    <location>
        <begin position="560"/>
        <end position="579"/>
    </location>
</feature>
<dbReference type="SUPFAM" id="SSF82866">
    <property type="entry name" value="Multidrug efflux transporter AcrB transmembrane domain"/>
    <property type="match status" value="2"/>
</dbReference>
<dbReference type="EMBL" id="JANFNG010000002">
    <property type="protein sequence ID" value="MCQ4079965.1"/>
    <property type="molecule type" value="Genomic_DNA"/>
</dbReference>
<evidence type="ECO:0000256" key="5">
    <source>
        <dbReference type="ARBA" id="ARBA00022989"/>
    </source>
</evidence>
<evidence type="ECO:0000259" key="9">
    <source>
        <dbReference type="PROSITE" id="PS50156"/>
    </source>
</evidence>
<feature type="transmembrane region" description="Helical" evidence="8">
    <location>
        <begin position="205"/>
        <end position="225"/>
    </location>
</feature>
<feature type="transmembrane region" description="Helical" evidence="8">
    <location>
        <begin position="373"/>
        <end position="390"/>
    </location>
</feature>
<evidence type="ECO:0000256" key="7">
    <source>
        <dbReference type="SAM" id="MobiDB-lite"/>
    </source>
</evidence>
<keyword evidence="6 8" id="KW-0472">Membrane</keyword>
<dbReference type="InterPro" id="IPR050545">
    <property type="entry name" value="Mycobact_MmpL"/>
</dbReference>
<keyword evidence="4 8" id="KW-0812">Transmembrane</keyword>
<feature type="transmembrane region" description="Helical" evidence="8">
    <location>
        <begin position="641"/>
        <end position="660"/>
    </location>
</feature>
<sequence>MATALYRLGRLAFRRRRLVLAAWLAAIAAVVSCVFAFGGADKLDDAFTIPGSQSQQALDRMQHDFPAAAGTSAQIVFTAPAGHKVTDPVGQAAIRSALAEAAHAPQVAKVIDPFTAGTVSPDRTTAVAQVQYQVKNNQLASDALDKLTSAADGAERAGLDVKVGGAAYGTTGAKPGGEDAIGVAVAVVVLALTFGSLLTAGMPLLSAAFGVAVGLGGILALTGAATISSTALTLALMIALAVGIDYALFIVTRHRSQLAQGMDPLESAARAVGTAGSAVAFAGLTVVIAMAGLSVVGIPFLTVMGLCAAAAVLAAVAVAVTLLPAVLGFAGHRLTPRTGSRTARRERAIAEAGDDRPANMGERWIRTATRRPLLTLLVVVAALGALAWPARSLQLALPDNSTAPAGSSQRVAYDEITKAFGPGFNGPLLVLADTGHSPDPAAATAKIASAIRTMPGVAAVAPAAANPATHTALIQVIPASAPSDQATKDLVTHIRDQAAPLQQGTGATIAVTGNTAVGIDVSAKLSAAMLPFAAVVVGLSLVLLLLVFRSLVVPFKAAAGFLLSVAATFGAVVGVFQWGHLGGLIGVDRTGPAASFLPIIVMAVLFGLAMDYEVFLVSRMRESYVRTGRPLDAVRTGARHAARVVTAAAVIMFSVFAAFVSSDSMILKQIAFSLALGILIDAFVIRMTFVPAVLALAGRGAWWLPRWLARLLPQLDIEGERLHPAGPAPEESRASSASPVTATR</sequence>
<proteinExistence type="inferred from homology"/>
<feature type="transmembrane region" description="Helical" evidence="8">
    <location>
        <begin position="599"/>
        <end position="620"/>
    </location>
</feature>
<dbReference type="PANTHER" id="PTHR33406:SF11">
    <property type="entry name" value="MEMBRANE PROTEIN SCO6666-RELATED"/>
    <property type="match status" value="1"/>
</dbReference>
<evidence type="ECO:0000256" key="4">
    <source>
        <dbReference type="ARBA" id="ARBA00022692"/>
    </source>
</evidence>
<dbReference type="InterPro" id="IPR004869">
    <property type="entry name" value="MMPL_dom"/>
</dbReference>